<reference evidence="1 2" key="1">
    <citation type="submission" date="2019-09" db="EMBL/GenBank/DDBJ databases">
        <title>Mumia zhuanghuii sp. nov. isolated from the intestinal contents of plateau pika (Ochotona curzoniae) in the Qinghai-Tibet plateau of China.</title>
        <authorList>
            <person name="Tian Z."/>
        </authorList>
    </citation>
    <scope>NUCLEOTIDE SEQUENCE [LARGE SCALE GENOMIC DNA]</scope>
    <source>
        <strain evidence="2">350</strain>
    </source>
</reference>
<evidence type="ECO:0000313" key="1">
    <source>
        <dbReference type="EMBL" id="KAA1422501.1"/>
    </source>
</evidence>
<organism evidence="1 2">
    <name type="scientific">Mumia zhuanghuii</name>
    <dbReference type="NCBI Taxonomy" id="2585211"/>
    <lineage>
        <taxon>Bacteria</taxon>
        <taxon>Bacillati</taxon>
        <taxon>Actinomycetota</taxon>
        <taxon>Actinomycetes</taxon>
        <taxon>Propionibacteriales</taxon>
        <taxon>Nocardioidaceae</taxon>
        <taxon>Mumia</taxon>
    </lineage>
</organism>
<gene>
    <name evidence="1" type="ORF">FE697_015315</name>
</gene>
<proteinExistence type="predicted"/>
<evidence type="ECO:0000313" key="2">
    <source>
        <dbReference type="Proteomes" id="UP000307768"/>
    </source>
</evidence>
<protein>
    <submittedName>
        <fullName evidence="1">Uncharacterized protein</fullName>
    </submittedName>
</protein>
<dbReference type="EMBL" id="VDFQ02000004">
    <property type="protein sequence ID" value="KAA1422501.1"/>
    <property type="molecule type" value="Genomic_DNA"/>
</dbReference>
<comment type="caution">
    <text evidence="1">The sequence shown here is derived from an EMBL/GenBank/DDBJ whole genome shotgun (WGS) entry which is preliminary data.</text>
</comment>
<dbReference type="Proteomes" id="UP000307768">
    <property type="component" value="Unassembled WGS sequence"/>
</dbReference>
<accession>A0A5Q6RWQ4</accession>
<name>A0A5Q6RWQ4_9ACTN</name>
<sequence length="269" mass="29433">MKPHSPIYDAYRKLTREAADNISQLLPRTASSWLKQPDGGPALKRPPAIEAAAKHWHGVPAKLDQIDTELDTLGKYVVGTWSQTELTQAARLTRIQIRAAESRVAIEGLRGQVLASSRAALAALRDGAYPPRPEPQDAAQEAALAGLKADLQMVLAPLTGSQVPDRMVSRLERAIGDSDALASWLLASSRWPEDYLESRGQLEYAKVWGEHVASALDRVTPPNLAEVRTVYKRAANARQGLPSFEVALNNALPQVITLFADWQMYGRTA</sequence>
<dbReference type="AlphaFoldDB" id="A0A5Q6RWQ4"/>
<dbReference type="RefSeq" id="WP_149770452.1">
    <property type="nucleotide sequence ID" value="NZ_VDFQ02000004.1"/>
</dbReference>